<evidence type="ECO:0000256" key="1">
    <source>
        <dbReference type="ARBA" id="ARBA00006987"/>
    </source>
</evidence>
<protein>
    <submittedName>
        <fullName evidence="3">Tripartite-type tricarboxylate transporter receptor subunit TctC</fullName>
    </submittedName>
</protein>
<sequence>MMMVRFKPWFLAVGLLPAAMTAWAQTPKFTEPVTLTVGYVPGGASDNAARIVARALAKEIGVPVIVENKPGGGGRIAAADLKKTKKGANVLMLGNPAVTVIAPIVFSDLNYNPQADFKPVSLVTEYSFALGVPASSKINSVEQFVQWAKANPQQLNIGVPATGSLPHFFGLMLADKLGLKPEIVGYKGSSQLLTDLAGANIPVAIDTLDTFIPMAKSGKVKVLGVSSEKRDASLPDVAPFHEAGIDIRAIGWNAVFAPSSMDDEVVTYLGDAISKAMGDATVQKEIRSVNLVPVQANAAQTRKAIDAFRQQWEPVVRDSGFKVGK</sequence>
<dbReference type="Gene3D" id="3.40.190.10">
    <property type="entry name" value="Periplasmic binding protein-like II"/>
    <property type="match status" value="1"/>
</dbReference>
<gene>
    <name evidence="3" type="ORF">EV681_2817</name>
</gene>
<accession>A0A4Q7VFK8</accession>
<comment type="similarity">
    <text evidence="1">Belongs to the UPF0065 (bug) family.</text>
</comment>
<proteinExistence type="inferred from homology"/>
<feature type="chain" id="PRO_5020398542" evidence="2">
    <location>
        <begin position="25"/>
        <end position="325"/>
    </location>
</feature>
<comment type="caution">
    <text evidence="3">The sequence shown here is derived from an EMBL/GenBank/DDBJ whole genome shotgun (WGS) entry which is preliminary data.</text>
</comment>
<dbReference type="InterPro" id="IPR005064">
    <property type="entry name" value="BUG"/>
</dbReference>
<evidence type="ECO:0000313" key="4">
    <source>
        <dbReference type="Proteomes" id="UP000293398"/>
    </source>
</evidence>
<name>A0A4Q7VFK8_9BURK</name>
<organism evidence="3 4">
    <name type="scientific">Advenella incenata</name>
    <dbReference type="NCBI Taxonomy" id="267800"/>
    <lineage>
        <taxon>Bacteria</taxon>
        <taxon>Pseudomonadati</taxon>
        <taxon>Pseudomonadota</taxon>
        <taxon>Betaproteobacteria</taxon>
        <taxon>Burkholderiales</taxon>
        <taxon>Alcaligenaceae</taxon>
    </lineage>
</organism>
<dbReference type="Gene3D" id="3.40.190.150">
    <property type="entry name" value="Bordetella uptake gene, domain 1"/>
    <property type="match status" value="1"/>
</dbReference>
<dbReference type="SUPFAM" id="SSF53850">
    <property type="entry name" value="Periplasmic binding protein-like II"/>
    <property type="match status" value="1"/>
</dbReference>
<evidence type="ECO:0000256" key="2">
    <source>
        <dbReference type="SAM" id="SignalP"/>
    </source>
</evidence>
<feature type="signal peptide" evidence="2">
    <location>
        <begin position="1"/>
        <end position="24"/>
    </location>
</feature>
<dbReference type="PANTHER" id="PTHR42928:SF5">
    <property type="entry name" value="BLR1237 PROTEIN"/>
    <property type="match status" value="1"/>
</dbReference>
<dbReference type="Pfam" id="PF03401">
    <property type="entry name" value="TctC"/>
    <property type="match status" value="1"/>
</dbReference>
<dbReference type="EMBL" id="SHKO01000002">
    <property type="protein sequence ID" value="RZT94398.1"/>
    <property type="molecule type" value="Genomic_DNA"/>
</dbReference>
<reference evidence="3 4" key="1">
    <citation type="submission" date="2019-02" db="EMBL/GenBank/DDBJ databases">
        <title>Genomic Encyclopedia of Type Strains, Phase IV (KMG-IV): sequencing the most valuable type-strain genomes for metagenomic binning, comparative biology and taxonomic classification.</title>
        <authorList>
            <person name="Goeker M."/>
        </authorList>
    </citation>
    <scope>NUCLEOTIDE SEQUENCE [LARGE SCALE GENOMIC DNA]</scope>
    <source>
        <strain evidence="3 4">DSM 23814</strain>
    </source>
</reference>
<dbReference type="PANTHER" id="PTHR42928">
    <property type="entry name" value="TRICARBOXYLATE-BINDING PROTEIN"/>
    <property type="match status" value="1"/>
</dbReference>
<keyword evidence="3" id="KW-0675">Receptor</keyword>
<dbReference type="PIRSF" id="PIRSF017082">
    <property type="entry name" value="YflP"/>
    <property type="match status" value="1"/>
</dbReference>
<evidence type="ECO:0000313" key="3">
    <source>
        <dbReference type="EMBL" id="RZT94398.1"/>
    </source>
</evidence>
<dbReference type="Proteomes" id="UP000293398">
    <property type="component" value="Unassembled WGS sequence"/>
</dbReference>
<dbReference type="AlphaFoldDB" id="A0A4Q7VFK8"/>
<dbReference type="InterPro" id="IPR042100">
    <property type="entry name" value="Bug_dom1"/>
</dbReference>
<keyword evidence="4" id="KW-1185">Reference proteome</keyword>
<keyword evidence="2" id="KW-0732">Signal</keyword>